<dbReference type="Proteomes" id="UP000318050">
    <property type="component" value="Unassembled WGS sequence"/>
</dbReference>
<reference evidence="1 2" key="1">
    <citation type="submission" date="2019-06" db="EMBL/GenBank/DDBJ databases">
        <title>Genomic Encyclopedia of Type Strains, Phase IV (KMG-V): Genome sequencing to study the core and pangenomes of soil and plant-associated prokaryotes.</title>
        <authorList>
            <person name="Whitman W."/>
        </authorList>
    </citation>
    <scope>NUCLEOTIDE SEQUENCE [LARGE SCALE GENOMIC DNA]</scope>
    <source>
        <strain evidence="1 2">BR 11140</strain>
    </source>
</reference>
<accession>A0A560IZI9</accession>
<proteinExistence type="predicted"/>
<evidence type="ECO:0000313" key="1">
    <source>
        <dbReference type="EMBL" id="TWB64438.1"/>
    </source>
</evidence>
<dbReference type="AlphaFoldDB" id="A0A560IZI9"/>
<name>A0A560IZI9_9PROT</name>
<evidence type="ECO:0000313" key="2">
    <source>
        <dbReference type="Proteomes" id="UP000318050"/>
    </source>
</evidence>
<gene>
    <name evidence="1" type="ORF">FBZ92_101334</name>
</gene>
<comment type="caution">
    <text evidence="1">The sequence shown here is derived from an EMBL/GenBank/DDBJ whole genome shotgun (WGS) entry which is preliminary data.</text>
</comment>
<dbReference type="EMBL" id="VITT01000001">
    <property type="protein sequence ID" value="TWB64438.1"/>
    <property type="molecule type" value="Genomic_DNA"/>
</dbReference>
<sequence length="305" mass="33005">MSIYRAFGDAAKRTALIADIRDKGPIHKAWLTRASVEGDISVLSDEYGLHPALARLLPALGGFAEAEDAGPFYETLLNAIPIGAETGALARQSLLLAWSDPVYGRATIVKPGPLHDACEGVIDLVTQSIDTPIDKKAWRAARTALATMRYEDASAERAIDLVMSLAWDLEQAPGAAHDVITAWSAAINIEADASDEDCFSDAENETFQMEMNNINEEAMEALSEKQSLDSIGVEEFLAEVERLWAANPVRNALKRRSTALRARSNAKMAVWRAAIQQRVLDLASASFRSQNAAPSGAQPAQSLSR</sequence>
<protein>
    <submittedName>
        <fullName evidence="1">Uncharacterized protein</fullName>
    </submittedName>
</protein>
<organism evidence="1 2">
    <name type="scientific">Nitrospirillum amazonense</name>
    <dbReference type="NCBI Taxonomy" id="28077"/>
    <lineage>
        <taxon>Bacteria</taxon>
        <taxon>Pseudomonadati</taxon>
        <taxon>Pseudomonadota</taxon>
        <taxon>Alphaproteobacteria</taxon>
        <taxon>Rhodospirillales</taxon>
        <taxon>Azospirillaceae</taxon>
        <taxon>Nitrospirillum</taxon>
    </lineage>
</organism>